<proteinExistence type="inferred from homology"/>
<dbReference type="PANTHER" id="PTHR30031:SF0">
    <property type="entry name" value="PHOSPHOENOLPYRUVATE CARBOXYKINASE (ATP)"/>
    <property type="match status" value="1"/>
</dbReference>
<comment type="catalytic activity">
    <reaction evidence="9 10">
        <text>oxaloacetate + ATP = phosphoenolpyruvate + ADP + CO2</text>
        <dbReference type="Rhea" id="RHEA:18617"/>
        <dbReference type="ChEBI" id="CHEBI:16452"/>
        <dbReference type="ChEBI" id="CHEBI:16526"/>
        <dbReference type="ChEBI" id="CHEBI:30616"/>
        <dbReference type="ChEBI" id="CHEBI:58702"/>
        <dbReference type="ChEBI" id="CHEBI:456216"/>
        <dbReference type="EC" id="4.1.1.49"/>
    </reaction>
</comment>
<keyword evidence="6 10" id="KW-0210">Decarboxylase</keyword>
<feature type="binding site" evidence="10">
    <location>
        <position position="206"/>
    </location>
    <ligand>
        <name>Mn(2+)</name>
        <dbReference type="ChEBI" id="CHEBI:29035"/>
    </ligand>
</feature>
<dbReference type="InterPro" id="IPR013035">
    <property type="entry name" value="PEP_carboxykinase_C"/>
</dbReference>
<dbReference type="PIRSF" id="PIRSF006294">
    <property type="entry name" value="PEP_crbxkin"/>
    <property type="match status" value="1"/>
</dbReference>
<sequence length="518" mass="56807">MNTRTNDQTILRNLNTAQLVEFAIADGEGVLADTGALVVKTGARTGRSPMDRFIVEEETTKDTIHWGPVNRPFPEEKFAPLWDRVEAYLDEKKSYLSDVHVGAGDDYYIPVQMRTETAWQHLFGRNLFINPETYNPASKGEWQILNVPTFECQPERDGTNSDGCVILNFKERKVLIAGMRYAGEMKKAMFSVQNYLLPAYDVLPMHCAANVGADGDVTLFFGLSGTGKTTLSADESRFLIGDDEHGWGKDTVFNIEGGCYAKTIDLSEKNEPVIWKAIKFGTILENVVLDEETRSADYTDTSLTQNGRAGYPRLHIDKRAEENRAGEPKAVIFLTCDLTGVLPPVSVLSKEAAAYHFLSGYTALVGSTEMGAGSGIKSTFSTCFGAPFFPRSADVYADLLIKRIEEFGSKVYLVNTGWTGGAHGKGGKRFSIPTTRAVIAAIQSGALADTETVHLDQLNVDIPTSVAGVDSVLLNPRDTWADKAAYDEQAKGLITQFVENFKKFETVSQSIVDAGPKL</sequence>
<dbReference type="Pfam" id="PF01293">
    <property type="entry name" value="PEPCK_ATP"/>
    <property type="match status" value="1"/>
</dbReference>
<feature type="binding site" evidence="10">
    <location>
        <position position="308"/>
    </location>
    <ligand>
        <name>substrate</name>
    </ligand>
</feature>
<evidence type="ECO:0000313" key="12">
    <source>
        <dbReference type="Proteomes" id="UP001597059"/>
    </source>
</evidence>
<dbReference type="InterPro" id="IPR008210">
    <property type="entry name" value="PEP_carboxykinase_N"/>
</dbReference>
<dbReference type="InterPro" id="IPR001272">
    <property type="entry name" value="PEP_carboxykinase_ATP"/>
</dbReference>
<keyword evidence="10" id="KW-0963">Cytoplasm</keyword>
<comment type="pathway">
    <text evidence="1 10">Carbohydrate biosynthesis; gluconeogenesis.</text>
</comment>
<keyword evidence="10" id="KW-0479">Metal-binding</keyword>
<feature type="binding site" evidence="10">
    <location>
        <position position="187"/>
    </location>
    <ligand>
        <name>substrate</name>
    </ligand>
</feature>
<evidence type="ECO:0000256" key="9">
    <source>
        <dbReference type="ARBA" id="ARBA00047371"/>
    </source>
</evidence>
<feature type="binding site" evidence="10">
    <location>
        <position position="187"/>
    </location>
    <ligand>
        <name>ATP</name>
        <dbReference type="ChEBI" id="CHEBI:30616"/>
    </ligand>
</feature>
<dbReference type="GO" id="GO:0004612">
    <property type="term" value="F:phosphoenolpyruvate carboxykinase (ATP) activity"/>
    <property type="evidence" value="ECO:0007669"/>
    <property type="project" value="UniProtKB-EC"/>
</dbReference>
<dbReference type="Proteomes" id="UP001597059">
    <property type="component" value="Unassembled WGS sequence"/>
</dbReference>
<accession>A0ABW4B2A9</accession>
<feature type="binding site" evidence="10">
    <location>
        <position position="243"/>
    </location>
    <ligand>
        <name>Mn(2+)</name>
        <dbReference type="ChEBI" id="CHEBI:29035"/>
    </ligand>
</feature>
<evidence type="ECO:0000313" key="11">
    <source>
        <dbReference type="EMBL" id="MFD1384338.1"/>
    </source>
</evidence>
<reference evidence="12" key="1">
    <citation type="journal article" date="2019" name="Int. J. Syst. Evol. Microbiol.">
        <title>The Global Catalogue of Microorganisms (GCM) 10K type strain sequencing project: providing services to taxonomists for standard genome sequencing and annotation.</title>
        <authorList>
            <consortium name="The Broad Institute Genomics Platform"/>
            <consortium name="The Broad Institute Genome Sequencing Center for Infectious Disease"/>
            <person name="Wu L."/>
            <person name="Ma J."/>
        </authorList>
    </citation>
    <scope>NUCLEOTIDE SEQUENCE [LARGE SCALE GENOMIC DNA]</scope>
    <source>
        <strain evidence="12">JCM 30774</strain>
    </source>
</reference>
<comment type="function">
    <text evidence="10">Involved in the gluconeogenesis. Catalyzes the conversion of oxaloacetate (OAA) to phosphoenolpyruvate (PEP) through direct phosphoryl transfer between the nucleoside triphosphate and OAA.</text>
</comment>
<feature type="binding site" evidence="10">
    <location>
        <position position="187"/>
    </location>
    <ligand>
        <name>Mn(2+)</name>
        <dbReference type="ChEBI" id="CHEBI:29035"/>
    </ligand>
</feature>
<evidence type="ECO:0000256" key="5">
    <source>
        <dbReference type="ARBA" id="ARBA00022741"/>
    </source>
</evidence>
<feature type="binding site" evidence="10">
    <location>
        <position position="271"/>
    </location>
    <ligand>
        <name>ATP</name>
        <dbReference type="ChEBI" id="CHEBI:30616"/>
    </ligand>
</feature>
<evidence type="ECO:0000256" key="10">
    <source>
        <dbReference type="HAMAP-Rule" id="MF_00453"/>
    </source>
</evidence>
<comment type="caution">
    <text evidence="10">Lacks conserved residue(s) required for the propagation of feature annotation.</text>
</comment>
<keyword evidence="5 10" id="KW-0547">Nucleotide-binding</keyword>
<evidence type="ECO:0000256" key="2">
    <source>
        <dbReference type="ARBA" id="ARBA00006052"/>
    </source>
</evidence>
<keyword evidence="4 10" id="KW-0312">Gluconeogenesis</keyword>
<dbReference type="PANTHER" id="PTHR30031">
    <property type="entry name" value="PHOSPHOENOLPYRUVATE CARBOXYKINASE ATP"/>
    <property type="match status" value="1"/>
</dbReference>
<keyword evidence="7 10" id="KW-0067">ATP-binding</keyword>
<comment type="similarity">
    <text evidence="2 10">Belongs to the phosphoenolpyruvate carboxykinase (ATP) family.</text>
</comment>
<keyword evidence="10" id="KW-0464">Manganese</keyword>
<dbReference type="SUPFAM" id="SSF53795">
    <property type="entry name" value="PEP carboxykinase-like"/>
    <property type="match status" value="1"/>
</dbReference>
<dbReference type="HAMAP" id="MF_00453">
    <property type="entry name" value="PEPCK_ATP"/>
    <property type="match status" value="1"/>
</dbReference>
<dbReference type="NCBIfam" id="TIGR00224">
    <property type="entry name" value="pckA"/>
    <property type="match status" value="1"/>
</dbReference>
<feature type="binding site" evidence="10">
    <location>
        <position position="47"/>
    </location>
    <ligand>
        <name>substrate</name>
    </ligand>
</feature>
<dbReference type="EC" id="4.1.1.49" evidence="3 10"/>
<feature type="binding site" evidence="10">
    <location>
        <begin position="222"/>
        <end position="230"/>
    </location>
    <ligand>
        <name>ATP</name>
        <dbReference type="ChEBI" id="CHEBI:30616"/>
    </ligand>
</feature>
<name>A0ABW4B2A9_9GAMM</name>
<feature type="binding site" evidence="10">
    <location>
        <position position="181"/>
    </location>
    <ligand>
        <name>substrate</name>
    </ligand>
</feature>
<evidence type="ECO:0000256" key="7">
    <source>
        <dbReference type="ARBA" id="ARBA00022840"/>
    </source>
</evidence>
<feature type="binding site" evidence="10">
    <location>
        <position position="308"/>
    </location>
    <ligand>
        <name>ATP</name>
        <dbReference type="ChEBI" id="CHEBI:30616"/>
    </ligand>
</feature>
<comment type="subunit">
    <text evidence="10">Monomer.</text>
</comment>
<evidence type="ECO:0000256" key="3">
    <source>
        <dbReference type="ARBA" id="ARBA00012363"/>
    </source>
</evidence>
<feature type="binding site" evidence="10">
    <location>
        <position position="206"/>
    </location>
    <ligand>
        <name>ATP</name>
        <dbReference type="ChEBI" id="CHEBI:30616"/>
    </ligand>
</feature>
<dbReference type="Gene3D" id="3.90.228.20">
    <property type="match status" value="1"/>
</dbReference>
<dbReference type="CDD" id="cd00484">
    <property type="entry name" value="PEPCK_ATP"/>
    <property type="match status" value="1"/>
</dbReference>
<comment type="subcellular location">
    <subcellularLocation>
        <location evidence="10">Cytoplasm</location>
    </subcellularLocation>
</comment>
<gene>
    <name evidence="10" type="primary">pckA</name>
    <name evidence="11" type="ORF">ACFQ45_13245</name>
</gene>
<evidence type="ECO:0000256" key="1">
    <source>
        <dbReference type="ARBA" id="ARBA00004742"/>
    </source>
</evidence>
<dbReference type="RefSeq" id="WP_377368458.1">
    <property type="nucleotide sequence ID" value="NZ_JBHTMN010000014.1"/>
</dbReference>
<evidence type="ECO:0000256" key="4">
    <source>
        <dbReference type="ARBA" id="ARBA00022432"/>
    </source>
</evidence>
<dbReference type="Gene3D" id="3.40.449.10">
    <property type="entry name" value="Phosphoenolpyruvate Carboxykinase, domain 1"/>
    <property type="match status" value="1"/>
</dbReference>
<dbReference type="NCBIfam" id="NF006823">
    <property type="entry name" value="PRK09344.1-5"/>
    <property type="match status" value="1"/>
</dbReference>
<dbReference type="NCBIfam" id="NF006821">
    <property type="entry name" value="PRK09344.1-3"/>
    <property type="match status" value="1"/>
</dbReference>
<dbReference type="EMBL" id="JBHTMN010000014">
    <property type="protein sequence ID" value="MFD1384338.1"/>
    <property type="molecule type" value="Genomic_DNA"/>
</dbReference>
<keyword evidence="8 10" id="KW-0456">Lyase</keyword>
<protein>
    <recommendedName>
        <fullName evidence="3 10">Phosphoenolpyruvate carboxykinase (ATP)</fullName>
        <shortName evidence="10">PCK</shortName>
        <shortName evidence="10">PEP carboxykinase</shortName>
        <shortName evidence="10">PEPCK</shortName>
        <ecNumber evidence="3 10">4.1.1.49</ecNumber>
    </recommendedName>
</protein>
<dbReference type="Gene3D" id="2.170.8.10">
    <property type="entry name" value="Phosphoenolpyruvate Carboxykinase, domain 2"/>
    <property type="match status" value="1"/>
</dbReference>
<keyword evidence="12" id="KW-1185">Reference proteome</keyword>
<evidence type="ECO:0000256" key="6">
    <source>
        <dbReference type="ARBA" id="ARBA00022793"/>
    </source>
</evidence>
<feature type="binding site" evidence="10">
    <location>
        <position position="435"/>
    </location>
    <ligand>
        <name>ATP</name>
        <dbReference type="ChEBI" id="CHEBI:30616"/>
    </ligand>
</feature>
<dbReference type="SUPFAM" id="SSF68923">
    <property type="entry name" value="PEP carboxykinase N-terminal domain"/>
    <property type="match status" value="1"/>
</dbReference>
<evidence type="ECO:0000256" key="8">
    <source>
        <dbReference type="ARBA" id="ARBA00023239"/>
    </source>
</evidence>
<dbReference type="NCBIfam" id="NF006820">
    <property type="entry name" value="PRK09344.1-2"/>
    <property type="match status" value="1"/>
</dbReference>
<comment type="caution">
    <text evidence="11">The sequence shown here is derived from an EMBL/GenBank/DDBJ whole genome shotgun (WGS) entry which is preliminary data.</text>
</comment>
<organism evidence="11 12">
    <name type="scientific">Rhodanobacter aciditrophus</name>
    <dbReference type="NCBI Taxonomy" id="1623218"/>
    <lineage>
        <taxon>Bacteria</taxon>
        <taxon>Pseudomonadati</taxon>
        <taxon>Pseudomonadota</taxon>
        <taxon>Gammaproteobacteria</taxon>
        <taxon>Lysobacterales</taxon>
        <taxon>Rhodanobacteraceae</taxon>
        <taxon>Rhodanobacter</taxon>
    </lineage>
</organism>
<comment type="cofactor">
    <cofactor evidence="10">
        <name>Mn(2+)</name>
        <dbReference type="ChEBI" id="CHEBI:29035"/>
    </cofactor>
    <text evidence="10">Binds 1 Mn(2+) ion per subunit.</text>
</comment>